<evidence type="ECO:0000313" key="2">
    <source>
        <dbReference type="EMBL" id="KAF5367112.1"/>
    </source>
</evidence>
<reference evidence="2 3" key="1">
    <citation type="journal article" date="2020" name="ISME J.">
        <title>Uncovering the hidden diversity of litter-decomposition mechanisms in mushroom-forming fungi.</title>
        <authorList>
            <person name="Floudas D."/>
            <person name="Bentzer J."/>
            <person name="Ahren D."/>
            <person name="Johansson T."/>
            <person name="Persson P."/>
            <person name="Tunlid A."/>
        </authorList>
    </citation>
    <scope>NUCLEOTIDE SEQUENCE [LARGE SCALE GENOMIC DNA]</scope>
    <source>
        <strain evidence="2 3">CBS 291.85</strain>
    </source>
</reference>
<feature type="compositionally biased region" description="Low complexity" evidence="1">
    <location>
        <begin position="175"/>
        <end position="206"/>
    </location>
</feature>
<evidence type="ECO:0000256" key="1">
    <source>
        <dbReference type="SAM" id="MobiDB-lite"/>
    </source>
</evidence>
<dbReference type="Proteomes" id="UP000559256">
    <property type="component" value="Unassembled WGS sequence"/>
</dbReference>
<sequence>MHPSHWEIHPLLGIIHVVGECSTCDEYSAHIITLKNSDLPDTDLNNALHTLWKSRFESYSDGVEEGVRRATSVGLNYPPNFAFDAGVEEGRRQQQARITQLEAERDETLALAADVQVQLRTLKTMIHHAGIILKEASPEPPSSVSSSTAMSPVSYANPSSSPHVSCSATVLLPNTSRHSPTSPASSTTSTWAKVSPSLHTSPMSSPSLPPISPATSSWTAISPSHARHTRIHTSTKSTHSSSTPASPVLPPDQPITRRQHLQLSLDGNDPTMPNQRVLDALRELMRRAHQGDVAALNQVKRLCREAHATPSEHKTYAQNFVLSEWRNPLNSAPGRRPVLAHDNGPHIINPRIDDPVAVWFRYFCVYKSSWPRGVRQDGHGQPVWSDLSASRTFARLRPSPETPSPYRIEFVASMTKLFTTRGGYELTLRKEGYRISPTRDFRPFEPKENAPITTDTVACHFSACGVTLEEACKEIEPWAIQYERKVEVGAGGSVQI</sequence>
<protein>
    <submittedName>
        <fullName evidence="2">Uncharacterized protein</fullName>
    </submittedName>
</protein>
<feature type="region of interest" description="Disordered" evidence="1">
    <location>
        <begin position="136"/>
        <end position="254"/>
    </location>
</feature>
<dbReference type="AlphaFoldDB" id="A0A8H5GLH3"/>
<feature type="compositionally biased region" description="Low complexity" evidence="1">
    <location>
        <begin position="234"/>
        <end position="243"/>
    </location>
</feature>
<organism evidence="2 3">
    <name type="scientific">Tetrapyrgos nigripes</name>
    <dbReference type="NCBI Taxonomy" id="182062"/>
    <lineage>
        <taxon>Eukaryota</taxon>
        <taxon>Fungi</taxon>
        <taxon>Dikarya</taxon>
        <taxon>Basidiomycota</taxon>
        <taxon>Agaricomycotina</taxon>
        <taxon>Agaricomycetes</taxon>
        <taxon>Agaricomycetidae</taxon>
        <taxon>Agaricales</taxon>
        <taxon>Marasmiineae</taxon>
        <taxon>Marasmiaceae</taxon>
        <taxon>Tetrapyrgos</taxon>
    </lineage>
</organism>
<name>A0A8H5GLH3_9AGAR</name>
<feature type="compositionally biased region" description="Polar residues" evidence="1">
    <location>
        <begin position="156"/>
        <end position="174"/>
    </location>
</feature>
<proteinExistence type="predicted"/>
<comment type="caution">
    <text evidence="2">The sequence shown here is derived from an EMBL/GenBank/DDBJ whole genome shotgun (WGS) entry which is preliminary data.</text>
</comment>
<gene>
    <name evidence="2" type="ORF">D9758_004031</name>
</gene>
<feature type="compositionally biased region" description="Low complexity" evidence="1">
    <location>
        <begin position="142"/>
        <end position="154"/>
    </location>
</feature>
<dbReference type="EMBL" id="JAACJM010000020">
    <property type="protein sequence ID" value="KAF5367112.1"/>
    <property type="molecule type" value="Genomic_DNA"/>
</dbReference>
<evidence type="ECO:0000313" key="3">
    <source>
        <dbReference type="Proteomes" id="UP000559256"/>
    </source>
</evidence>
<accession>A0A8H5GLH3</accession>
<keyword evidence="3" id="KW-1185">Reference proteome</keyword>
<dbReference type="OrthoDB" id="2953420at2759"/>